<gene>
    <name evidence="1" type="ORF">AMORRO_LOCUS13974</name>
</gene>
<keyword evidence="2" id="KW-1185">Reference proteome</keyword>
<dbReference type="EMBL" id="CAJVPV010025976">
    <property type="protein sequence ID" value="CAG8730408.1"/>
    <property type="molecule type" value="Genomic_DNA"/>
</dbReference>
<name>A0A9N9IBX0_9GLOM</name>
<evidence type="ECO:0000313" key="1">
    <source>
        <dbReference type="EMBL" id="CAG8730408.1"/>
    </source>
</evidence>
<organism evidence="1 2">
    <name type="scientific">Acaulospora morrowiae</name>
    <dbReference type="NCBI Taxonomy" id="94023"/>
    <lineage>
        <taxon>Eukaryota</taxon>
        <taxon>Fungi</taxon>
        <taxon>Fungi incertae sedis</taxon>
        <taxon>Mucoromycota</taxon>
        <taxon>Glomeromycotina</taxon>
        <taxon>Glomeromycetes</taxon>
        <taxon>Diversisporales</taxon>
        <taxon>Acaulosporaceae</taxon>
        <taxon>Acaulospora</taxon>
    </lineage>
</organism>
<reference evidence="1" key="1">
    <citation type="submission" date="2021-06" db="EMBL/GenBank/DDBJ databases">
        <authorList>
            <person name="Kallberg Y."/>
            <person name="Tangrot J."/>
            <person name="Rosling A."/>
        </authorList>
    </citation>
    <scope>NUCLEOTIDE SEQUENCE</scope>
    <source>
        <strain evidence="1">CL551</strain>
    </source>
</reference>
<feature type="non-terminal residue" evidence="1">
    <location>
        <position position="183"/>
    </location>
</feature>
<accession>A0A9N9IBX0</accession>
<evidence type="ECO:0000313" key="2">
    <source>
        <dbReference type="Proteomes" id="UP000789342"/>
    </source>
</evidence>
<comment type="caution">
    <text evidence="1">The sequence shown here is derived from an EMBL/GenBank/DDBJ whole genome shotgun (WGS) entry which is preliminary data.</text>
</comment>
<sequence>MIGNGSPLFTRKAGKDSSDWVLEFKRFVIASRINIIAGAEGVAGRAELYDLVISCIIGEAKTWFENEIKSLKSINTNQFLEEALVVRNNAGDNNTITGANIIPVETPSPANYANADAGNSIVAPEITLGQFLYCLEYLYPMVEVQKNLLFFGQIVQGSMSILEYNAKILKLRKLAGLPESKMR</sequence>
<dbReference type="AlphaFoldDB" id="A0A9N9IBX0"/>
<protein>
    <submittedName>
        <fullName evidence="1">303_t:CDS:1</fullName>
    </submittedName>
</protein>
<dbReference type="Proteomes" id="UP000789342">
    <property type="component" value="Unassembled WGS sequence"/>
</dbReference>
<proteinExistence type="predicted"/>